<evidence type="ECO:0000313" key="1">
    <source>
        <dbReference type="EMBL" id="AGQ20127.1"/>
    </source>
</evidence>
<dbReference type="EMBL" id="KC752219">
    <property type="protein sequence ID" value="AGQ20127.1"/>
    <property type="molecule type" value="Genomic_DNA"/>
</dbReference>
<proteinExistence type="predicted"/>
<name>S5DYS1_9VIRU</name>
<sequence>MSYRPDCTEWIRAYSLARKIDECNDLLGGKSVRAFLHPDEKARMVQIQNEKAMLVEELKLHVRHFPHVPQVILEKIFPS</sequence>
<reference evidence="1" key="1">
    <citation type="journal article" date="2013" name="J. Gen. Virol.">
        <title>Ultrastructural and genomic characterization of a second banchine polydnavirus confirms the existence of shared features within this ichnovirus lineage.</title>
        <authorList>
            <person name="Djoumad A."/>
            <person name="Stoltz D."/>
            <person name="Beliveau C."/>
            <person name="Boyle B."/>
            <person name="Kuhn L."/>
            <person name="Cusson M."/>
        </authorList>
    </citation>
    <scope>NUCLEOTIDE SEQUENCE</scope>
</reference>
<organism evidence="1">
    <name type="scientific">Apophua simplicipes ichnovirus</name>
    <dbReference type="NCBI Taxonomy" id="1329648"/>
    <lineage>
        <taxon>Viruses</taxon>
        <taxon>Viruses incertae sedis</taxon>
        <taxon>Polydnaviriformidae</taxon>
        <taxon>Ichnoviriform</taxon>
    </lineage>
</organism>
<protein>
    <submittedName>
        <fullName evidence="1">AsIV-cont00013-ORF2</fullName>
    </submittedName>
</protein>
<accession>S5DYS1</accession>